<comment type="caution">
    <text evidence="2">The sequence shown here is derived from an EMBL/GenBank/DDBJ whole genome shotgun (WGS) entry which is preliminary data.</text>
</comment>
<dbReference type="PANTHER" id="PTHR42928:SF3">
    <property type="entry name" value="UPF0065 PROTEIN YFLP"/>
    <property type="match status" value="1"/>
</dbReference>
<dbReference type="PIRSF" id="PIRSF017082">
    <property type="entry name" value="YflP"/>
    <property type="match status" value="1"/>
</dbReference>
<reference evidence="2 3" key="1">
    <citation type="submission" date="2019-03" db="EMBL/GenBank/DDBJ databases">
        <title>Genomics of glacier-inhabiting Cryobacterium strains.</title>
        <authorList>
            <person name="Liu Q."/>
            <person name="Xin Y.-H."/>
        </authorList>
    </citation>
    <scope>NUCLEOTIDE SEQUENCE [LARGE SCALE GENOMIC DNA]</scope>
    <source>
        <strain evidence="2 3">Sr47</strain>
    </source>
</reference>
<dbReference type="SUPFAM" id="SSF53850">
    <property type="entry name" value="Periplasmic binding protein-like II"/>
    <property type="match status" value="1"/>
</dbReference>
<proteinExistence type="inferred from homology"/>
<dbReference type="Proteomes" id="UP000297866">
    <property type="component" value="Unassembled WGS sequence"/>
</dbReference>
<name>A0A4R8UAM4_9MICO</name>
<evidence type="ECO:0000256" key="1">
    <source>
        <dbReference type="ARBA" id="ARBA00006987"/>
    </source>
</evidence>
<sequence>MRKPALLKPALLKPTPTRFIGSTVVASTLILALSACGVTGTTASTAEATASGPLKNIQVMIPNAPGSGYDVTGRAAVKVMDEIGVTTGTEVTNLAGAGGTVGLARTLTEKGNKDFMLLMGLGVVGAAYTNETDAKVADATPIARLIEEAGAIFVPTNSPYKTLDDLIAAWKKNPGAFPVGGGSSPGGPDHLLPMQLADAVGIKASDVNYVAYDGGGELLPAILGGKLQFAASGYGEFLEQVKAGELRVLAVTSEERVPVLPDAPTLKEQDVDLVFTNWRGLLAAPGLTKAETARLVTAVTAMHDSDEWAQVLEDNGWTDAFLTGDDFASFLTEQDERVATVLTDLGLV</sequence>
<comment type="similarity">
    <text evidence="1">Belongs to the UPF0065 (bug) family.</text>
</comment>
<dbReference type="Pfam" id="PF03401">
    <property type="entry name" value="TctC"/>
    <property type="match status" value="1"/>
</dbReference>
<dbReference type="AlphaFoldDB" id="A0A4R8UAM4"/>
<dbReference type="OrthoDB" id="9780943at2"/>
<evidence type="ECO:0000313" key="2">
    <source>
        <dbReference type="EMBL" id="TFB47005.1"/>
    </source>
</evidence>
<dbReference type="InterPro" id="IPR005064">
    <property type="entry name" value="BUG"/>
</dbReference>
<accession>A0A4R8UAM4</accession>
<dbReference type="Gene3D" id="3.40.190.150">
    <property type="entry name" value="Bordetella uptake gene, domain 1"/>
    <property type="match status" value="1"/>
</dbReference>
<evidence type="ECO:0000313" key="3">
    <source>
        <dbReference type="Proteomes" id="UP000297866"/>
    </source>
</evidence>
<dbReference type="EMBL" id="SOEZ01000076">
    <property type="protein sequence ID" value="TFB47005.1"/>
    <property type="molecule type" value="Genomic_DNA"/>
</dbReference>
<keyword evidence="3" id="KW-1185">Reference proteome</keyword>
<dbReference type="CDD" id="cd07012">
    <property type="entry name" value="PBP2_Bug_TTT"/>
    <property type="match status" value="1"/>
</dbReference>
<organism evidence="2 3">
    <name type="scientific">Cryobacterium tagatosivorans</name>
    <dbReference type="NCBI Taxonomy" id="1259199"/>
    <lineage>
        <taxon>Bacteria</taxon>
        <taxon>Bacillati</taxon>
        <taxon>Actinomycetota</taxon>
        <taxon>Actinomycetes</taxon>
        <taxon>Micrococcales</taxon>
        <taxon>Microbacteriaceae</taxon>
        <taxon>Cryobacterium</taxon>
    </lineage>
</organism>
<gene>
    <name evidence="2" type="ORF">E3O23_16195</name>
</gene>
<dbReference type="InterPro" id="IPR042100">
    <property type="entry name" value="Bug_dom1"/>
</dbReference>
<dbReference type="Gene3D" id="3.40.190.10">
    <property type="entry name" value="Periplasmic binding protein-like II"/>
    <property type="match status" value="1"/>
</dbReference>
<dbReference type="PANTHER" id="PTHR42928">
    <property type="entry name" value="TRICARBOXYLATE-BINDING PROTEIN"/>
    <property type="match status" value="1"/>
</dbReference>
<dbReference type="RefSeq" id="WP_134492802.1">
    <property type="nucleotide sequence ID" value="NZ_SOEZ01000076.1"/>
</dbReference>
<protein>
    <submittedName>
        <fullName evidence="2">Tripartite tricarboxylate transporter substrate binding protein</fullName>
    </submittedName>
</protein>